<dbReference type="EMBL" id="CM004468">
    <property type="protein sequence ID" value="OCT95897.1"/>
    <property type="molecule type" value="Genomic_DNA"/>
</dbReference>
<dbReference type="AlphaFoldDB" id="A0A974HZ58"/>
<organism evidence="1 2">
    <name type="scientific">Xenopus laevis</name>
    <name type="common">African clawed frog</name>
    <dbReference type="NCBI Taxonomy" id="8355"/>
    <lineage>
        <taxon>Eukaryota</taxon>
        <taxon>Metazoa</taxon>
        <taxon>Chordata</taxon>
        <taxon>Craniata</taxon>
        <taxon>Vertebrata</taxon>
        <taxon>Euteleostomi</taxon>
        <taxon>Amphibia</taxon>
        <taxon>Batrachia</taxon>
        <taxon>Anura</taxon>
        <taxon>Pipoidea</taxon>
        <taxon>Pipidae</taxon>
        <taxon>Xenopodinae</taxon>
        <taxon>Xenopus</taxon>
        <taxon>Xenopus</taxon>
    </lineage>
</organism>
<gene>
    <name evidence="1" type="ORF">XELAEV_18013585mg</name>
</gene>
<protein>
    <submittedName>
        <fullName evidence="1">Uncharacterized protein</fullName>
    </submittedName>
</protein>
<name>A0A974HZ58_XENLA</name>
<evidence type="ECO:0000313" key="2">
    <source>
        <dbReference type="Proteomes" id="UP000694892"/>
    </source>
</evidence>
<reference evidence="2" key="1">
    <citation type="journal article" date="2016" name="Nature">
        <title>Genome evolution in the allotetraploid frog Xenopus laevis.</title>
        <authorList>
            <person name="Session A.M."/>
            <person name="Uno Y."/>
            <person name="Kwon T."/>
            <person name="Chapman J.A."/>
            <person name="Toyoda A."/>
            <person name="Takahashi S."/>
            <person name="Fukui A."/>
            <person name="Hikosaka A."/>
            <person name="Suzuki A."/>
            <person name="Kondo M."/>
            <person name="van Heeringen S.J."/>
            <person name="Quigley I."/>
            <person name="Heinz S."/>
            <person name="Ogino H."/>
            <person name="Ochi H."/>
            <person name="Hellsten U."/>
            <person name="Lyons J.B."/>
            <person name="Simakov O."/>
            <person name="Putnam N."/>
            <person name="Stites J."/>
            <person name="Kuroki Y."/>
            <person name="Tanaka T."/>
            <person name="Michiue T."/>
            <person name="Watanabe M."/>
            <person name="Bogdanovic O."/>
            <person name="Lister R."/>
            <person name="Georgiou G."/>
            <person name="Paranjpe S.S."/>
            <person name="van Kruijsbergen I."/>
            <person name="Shu S."/>
            <person name="Carlson J."/>
            <person name="Kinoshita T."/>
            <person name="Ohta Y."/>
            <person name="Mawaribuchi S."/>
            <person name="Jenkins J."/>
            <person name="Grimwood J."/>
            <person name="Schmutz J."/>
            <person name="Mitros T."/>
            <person name="Mozaffari S.V."/>
            <person name="Suzuki Y."/>
            <person name="Haramoto Y."/>
            <person name="Yamamoto T.S."/>
            <person name="Takagi C."/>
            <person name="Heald R."/>
            <person name="Miller K."/>
            <person name="Haudenschild C."/>
            <person name="Kitzman J."/>
            <person name="Nakayama T."/>
            <person name="Izutsu Y."/>
            <person name="Robert J."/>
            <person name="Fortriede J."/>
            <person name="Burns K."/>
            <person name="Lotay V."/>
            <person name="Karimi K."/>
            <person name="Yasuoka Y."/>
            <person name="Dichmann D.S."/>
            <person name="Flajnik M.F."/>
            <person name="Houston D.W."/>
            <person name="Shendure J."/>
            <person name="DuPasquier L."/>
            <person name="Vize P.D."/>
            <person name="Zorn A.M."/>
            <person name="Ito M."/>
            <person name="Marcotte E.M."/>
            <person name="Wallingford J.B."/>
            <person name="Ito Y."/>
            <person name="Asashima M."/>
            <person name="Ueno N."/>
            <person name="Matsuda Y."/>
            <person name="Veenstra G.J."/>
            <person name="Fujiyama A."/>
            <person name="Harland R.M."/>
            <person name="Taira M."/>
            <person name="Rokhsar D.S."/>
        </authorList>
    </citation>
    <scope>NUCLEOTIDE SEQUENCE [LARGE SCALE GENOMIC DNA]</scope>
    <source>
        <strain evidence="2">J</strain>
    </source>
</reference>
<dbReference type="Proteomes" id="UP000694892">
    <property type="component" value="Chromosome 2L"/>
</dbReference>
<evidence type="ECO:0000313" key="1">
    <source>
        <dbReference type="EMBL" id="OCT95897.1"/>
    </source>
</evidence>
<accession>A0A974HZ58</accession>
<sequence>MVARVFWTPTTRFGKWKLDNPRYSNYNTIGYNNGLQPNLKVAIHIDIHSFRRFCQTSGSLPDVAILSFFFSFKTVQQGPTPEGSKERGVTDKQRVRGEPGKVTRFRTLHVFPHYISHTFLPITVMHKAPYMYPKWLAYELLLR</sequence>
<proteinExistence type="predicted"/>